<accession>A0A1M4PLY0</accession>
<dbReference type="AlphaFoldDB" id="A0A1M4PLY0"/>
<keyword evidence="1" id="KW-0051">Antiviral defense</keyword>
<keyword evidence="4" id="KW-1185">Reference proteome</keyword>
<evidence type="ECO:0000259" key="2">
    <source>
        <dbReference type="Pfam" id="PF03787"/>
    </source>
</evidence>
<sequence length="228" mass="26314">MKIKMELLSDLCTSSGDSLSPIVDIEIAVDEYGIPYIPSKRIKGVLREVGEALCKLEHYNLQDLDSIFGKPGQRHGGLLRIDNGRIENYESIKSYIESCYSQHSNPMIKFLTKDYIIDYFTIIRDQTSIDNKTYMAKDNSLRKLRTIKKGNIFYFPIEIPGKFIKLFEDCCRLTRNIGLNRTRGFGEVKLTLIDDTPVKTKILHDECLNKYCAKYKVFVPVTRLPIRN</sequence>
<dbReference type="RefSeq" id="WP_109840511.1">
    <property type="nucleotide sequence ID" value="NZ_LT669839.1"/>
</dbReference>
<evidence type="ECO:0000256" key="1">
    <source>
        <dbReference type="ARBA" id="ARBA00023118"/>
    </source>
</evidence>
<dbReference type="Proteomes" id="UP000245423">
    <property type="component" value="Chromosome 1"/>
</dbReference>
<reference evidence="3 4" key="1">
    <citation type="submission" date="2016-11" db="EMBL/GenBank/DDBJ databases">
        <authorList>
            <person name="Manzoor S."/>
        </authorList>
    </citation>
    <scope>NUCLEOTIDE SEQUENCE [LARGE SCALE GENOMIC DNA]</scope>
    <source>
        <strain evidence="3">Clostridium ultunense strain Esp</strain>
    </source>
</reference>
<name>A0A1M4PLY0_9FIRM</name>
<evidence type="ECO:0000313" key="4">
    <source>
        <dbReference type="Proteomes" id="UP000245423"/>
    </source>
</evidence>
<dbReference type="CDD" id="cd09726">
    <property type="entry name" value="RAMP_I_III"/>
    <property type="match status" value="1"/>
</dbReference>
<dbReference type="Pfam" id="PF03787">
    <property type="entry name" value="RAMPs"/>
    <property type="match status" value="1"/>
</dbReference>
<feature type="domain" description="CRISPR type III-associated protein" evidence="2">
    <location>
        <begin position="4"/>
        <end position="189"/>
    </location>
</feature>
<dbReference type="GO" id="GO:0051607">
    <property type="term" value="P:defense response to virus"/>
    <property type="evidence" value="ECO:0007669"/>
    <property type="project" value="UniProtKB-KW"/>
</dbReference>
<dbReference type="InterPro" id="IPR052216">
    <property type="entry name" value="CRISPR_Csm3_endoribonuclease"/>
</dbReference>
<dbReference type="EMBL" id="LT669839">
    <property type="protein sequence ID" value="SHD76456.1"/>
    <property type="molecule type" value="Genomic_DNA"/>
</dbReference>
<dbReference type="OrthoDB" id="163151at2"/>
<evidence type="ECO:0000313" key="3">
    <source>
        <dbReference type="EMBL" id="SHD76456.1"/>
    </source>
</evidence>
<dbReference type="PANTHER" id="PTHR35579:SF3">
    <property type="entry name" value="CRISPR SYSTEM CMS ENDORIBONUCLEASE CSM3"/>
    <property type="match status" value="1"/>
</dbReference>
<gene>
    <name evidence="3" type="ORF">CUESP1_1082</name>
</gene>
<dbReference type="InterPro" id="IPR005537">
    <property type="entry name" value="RAMP_III_fam"/>
</dbReference>
<dbReference type="PANTHER" id="PTHR35579">
    <property type="entry name" value="CRISPR SYSTEM CMS ENDORIBONUCLEASE CSM3"/>
    <property type="match status" value="1"/>
</dbReference>
<protein>
    <recommendedName>
        <fullName evidence="2">CRISPR type III-associated protein domain-containing protein</fullName>
    </recommendedName>
</protein>
<organism evidence="3 4">
    <name type="scientific">[Clostridium] ultunense Esp</name>
    <dbReference type="NCBI Taxonomy" id="1288971"/>
    <lineage>
        <taxon>Bacteria</taxon>
        <taxon>Bacillati</taxon>
        <taxon>Bacillota</taxon>
        <taxon>Tissierellia</taxon>
        <taxon>Tissierellales</taxon>
        <taxon>Tepidimicrobiaceae</taxon>
        <taxon>Schnuerera</taxon>
    </lineage>
</organism>
<proteinExistence type="predicted"/>